<dbReference type="Gene3D" id="1.20.1440.130">
    <property type="entry name" value="VKOR domain"/>
    <property type="match status" value="1"/>
</dbReference>
<reference evidence="13" key="1">
    <citation type="submission" date="2018-01" db="EMBL/GenBank/DDBJ databases">
        <title>Genomic characterization of Leptospira inadai serogroup Lyme isolated from captured rat in Brazil and comparative analysis with human reference strain.</title>
        <authorList>
            <person name="Moreno L.Z."/>
            <person name="Loureiro A.P."/>
            <person name="Miraglia F."/>
            <person name="Kremer F.S."/>
            <person name="Eslabao M.R."/>
            <person name="Dellagostin O.A."/>
            <person name="Lilenbaum W."/>
            <person name="Moreno A.M."/>
        </authorList>
    </citation>
    <scope>NUCLEOTIDE SEQUENCE [LARGE SCALE GENOMIC DNA]</scope>
    <source>
        <strain evidence="13">M34/99</strain>
    </source>
</reference>
<feature type="transmembrane region" description="Helical" evidence="11">
    <location>
        <begin position="71"/>
        <end position="90"/>
    </location>
</feature>
<dbReference type="InterPro" id="IPR036249">
    <property type="entry name" value="Thioredoxin-like_sf"/>
</dbReference>
<dbReference type="SMART" id="SM00756">
    <property type="entry name" value="VKc"/>
    <property type="match status" value="1"/>
</dbReference>
<comment type="similarity">
    <text evidence="3">Belongs to the VKOR family.</text>
</comment>
<protein>
    <submittedName>
        <fullName evidence="13">Protein-disulfide isomerase</fullName>
    </submittedName>
</protein>
<evidence type="ECO:0000256" key="9">
    <source>
        <dbReference type="ARBA" id="ARBA00023157"/>
    </source>
</evidence>
<keyword evidence="5" id="KW-0874">Quinone</keyword>
<gene>
    <name evidence="13" type="ORF">BES34_006170</name>
</gene>
<keyword evidence="9" id="KW-1015">Disulfide bond</keyword>
<keyword evidence="6 11" id="KW-1133">Transmembrane helix</keyword>
<dbReference type="CDD" id="cd12920">
    <property type="entry name" value="VKOR_3"/>
    <property type="match status" value="1"/>
</dbReference>
<dbReference type="GO" id="GO:0016853">
    <property type="term" value="F:isomerase activity"/>
    <property type="evidence" value="ECO:0007669"/>
    <property type="project" value="UniProtKB-KW"/>
</dbReference>
<feature type="transmembrane region" description="Helical" evidence="11">
    <location>
        <begin position="7"/>
        <end position="25"/>
    </location>
</feature>
<evidence type="ECO:0000313" key="13">
    <source>
        <dbReference type="EMBL" id="PNV76079.1"/>
    </source>
</evidence>
<feature type="domain" description="Vitamin K epoxide reductase" evidence="12">
    <location>
        <begin position="3"/>
        <end position="150"/>
    </location>
</feature>
<evidence type="ECO:0000256" key="2">
    <source>
        <dbReference type="ARBA" id="ARBA00005791"/>
    </source>
</evidence>
<dbReference type="Proteomes" id="UP000094669">
    <property type="component" value="Unassembled WGS sequence"/>
</dbReference>
<evidence type="ECO:0000256" key="8">
    <source>
        <dbReference type="ARBA" id="ARBA00023136"/>
    </source>
</evidence>
<dbReference type="SUPFAM" id="SSF52833">
    <property type="entry name" value="Thioredoxin-like"/>
    <property type="match status" value="1"/>
</dbReference>
<keyword evidence="10" id="KW-0676">Redox-active center</keyword>
<keyword evidence="14" id="KW-1185">Reference proteome</keyword>
<evidence type="ECO:0000256" key="6">
    <source>
        <dbReference type="ARBA" id="ARBA00022989"/>
    </source>
</evidence>
<dbReference type="RefSeq" id="WP_010416714.1">
    <property type="nucleotide sequence ID" value="NZ_MCRM02000004.1"/>
</dbReference>
<name>A0ABX4YLL8_9LEPT</name>
<feature type="transmembrane region" description="Helical" evidence="11">
    <location>
        <begin position="125"/>
        <end position="148"/>
    </location>
</feature>
<keyword evidence="7" id="KW-0560">Oxidoreductase</keyword>
<evidence type="ECO:0000256" key="11">
    <source>
        <dbReference type="SAM" id="Phobius"/>
    </source>
</evidence>
<dbReference type="PANTHER" id="PTHR13887:SF56">
    <property type="entry name" value="THIOREDOXIN-LIKE REDUCTASE RV2466C"/>
    <property type="match status" value="1"/>
</dbReference>
<accession>A0ABX4YLL8</accession>
<dbReference type="EMBL" id="MCRM02000004">
    <property type="protein sequence ID" value="PNV76079.1"/>
    <property type="molecule type" value="Genomic_DNA"/>
</dbReference>
<evidence type="ECO:0000259" key="12">
    <source>
        <dbReference type="SMART" id="SM00756"/>
    </source>
</evidence>
<evidence type="ECO:0000256" key="7">
    <source>
        <dbReference type="ARBA" id="ARBA00023002"/>
    </source>
</evidence>
<feature type="transmembrane region" description="Helical" evidence="11">
    <location>
        <begin position="102"/>
        <end position="119"/>
    </location>
</feature>
<evidence type="ECO:0000256" key="5">
    <source>
        <dbReference type="ARBA" id="ARBA00022719"/>
    </source>
</evidence>
<dbReference type="Pfam" id="PF13462">
    <property type="entry name" value="Thioredoxin_4"/>
    <property type="match status" value="1"/>
</dbReference>
<sequence length="403" mass="43795">MKKIQLNYVLAGIAAIGLIISFLLIQKYFGGGDGAAKALCDALSESGSCDKVSESSFSAIRNIPFFGDVPIALFGFTFYGFVGFLFVWAERYKEKEIGYIRLAFYLLILGLIVDIGLFLVSSLVIEAICGLCVATYLVTLTLLAITYVKFKAIQEKSITKVFPVITQDILNFSIALLIFLLVGQVFGKISGPSLTAGEHSGASQISRSLAEYEAAPVIPIDITGSSFQGDTNAPITIVKFADFNCGHCMHTSHILKGILRDYDGIVKVVYKNFPLDGNCNRLVQRSSPQASSCVAASAAICADKQHKFTAIYNGLYTDNELGVMHTPASVLKLAESNGLDMNSFRSCLASPAVRQQIAKEVDDAEKMDIRSTPSLFINNKAIRSGTPDEQFLRELINSLIKKV</sequence>
<feature type="transmembrane region" description="Helical" evidence="11">
    <location>
        <begin position="169"/>
        <end position="187"/>
    </location>
</feature>
<evidence type="ECO:0000313" key="14">
    <source>
        <dbReference type="Proteomes" id="UP000094669"/>
    </source>
</evidence>
<dbReference type="Pfam" id="PF07884">
    <property type="entry name" value="VKOR"/>
    <property type="match status" value="1"/>
</dbReference>
<evidence type="ECO:0000256" key="3">
    <source>
        <dbReference type="ARBA" id="ARBA00006214"/>
    </source>
</evidence>
<proteinExistence type="inferred from homology"/>
<keyword evidence="4 11" id="KW-0812">Transmembrane</keyword>
<dbReference type="InterPro" id="IPR012932">
    <property type="entry name" value="VKOR"/>
</dbReference>
<keyword evidence="13" id="KW-0413">Isomerase</keyword>
<evidence type="ECO:0000256" key="4">
    <source>
        <dbReference type="ARBA" id="ARBA00022692"/>
    </source>
</evidence>
<dbReference type="InterPro" id="IPR038354">
    <property type="entry name" value="VKOR_sf"/>
</dbReference>
<comment type="subcellular location">
    <subcellularLocation>
        <location evidence="1">Membrane</location>
        <topology evidence="1">Multi-pass membrane protein</topology>
    </subcellularLocation>
</comment>
<keyword evidence="8 11" id="KW-0472">Membrane</keyword>
<dbReference type="PANTHER" id="PTHR13887">
    <property type="entry name" value="GLUTATHIONE S-TRANSFERASE KAPPA"/>
    <property type="match status" value="1"/>
</dbReference>
<evidence type="ECO:0000256" key="10">
    <source>
        <dbReference type="ARBA" id="ARBA00023284"/>
    </source>
</evidence>
<comment type="caution">
    <text evidence="13">The sequence shown here is derived from an EMBL/GenBank/DDBJ whole genome shotgun (WGS) entry which is preliminary data.</text>
</comment>
<evidence type="ECO:0000256" key="1">
    <source>
        <dbReference type="ARBA" id="ARBA00004141"/>
    </source>
</evidence>
<comment type="similarity">
    <text evidence="2">Belongs to the thioredoxin family. DsbA subfamily.</text>
</comment>
<organism evidence="13 14">
    <name type="scientific">Leptospira inadai serovar Lyme</name>
    <dbReference type="NCBI Taxonomy" id="293084"/>
    <lineage>
        <taxon>Bacteria</taxon>
        <taxon>Pseudomonadati</taxon>
        <taxon>Spirochaetota</taxon>
        <taxon>Spirochaetia</taxon>
        <taxon>Leptospirales</taxon>
        <taxon>Leptospiraceae</taxon>
        <taxon>Leptospira</taxon>
    </lineage>
</organism>
<dbReference type="InterPro" id="IPR012336">
    <property type="entry name" value="Thioredoxin-like_fold"/>
</dbReference>
<dbReference type="Gene3D" id="3.40.30.10">
    <property type="entry name" value="Glutaredoxin"/>
    <property type="match status" value="1"/>
</dbReference>